<name>A0A0G4QHF4_9GAMM</name>
<evidence type="ECO:0000313" key="2">
    <source>
        <dbReference type="EMBL" id="CRL65039.1"/>
    </source>
</evidence>
<dbReference type="Pfam" id="PF12706">
    <property type="entry name" value="Lactamase_B_2"/>
    <property type="match status" value="1"/>
</dbReference>
<dbReference type="PANTHER" id="PTHR42663">
    <property type="entry name" value="HYDROLASE C777.06C-RELATED-RELATED"/>
    <property type="match status" value="1"/>
</dbReference>
<dbReference type="RefSeq" id="WP_072064981.1">
    <property type="nucleotide sequence ID" value="NZ_CVRY01000007.1"/>
</dbReference>
<accession>A0A0G4QHF4</accession>
<dbReference type="Gene3D" id="3.60.15.10">
    <property type="entry name" value="Ribonuclease Z/Hydroxyacylglutathione hydrolase-like"/>
    <property type="match status" value="1"/>
</dbReference>
<evidence type="ECO:0000313" key="3">
    <source>
        <dbReference type="Proteomes" id="UP000183920"/>
    </source>
</evidence>
<protein>
    <submittedName>
        <fullName evidence="2">Phosphoribosyl 1,2-cyclic phosphodiesterase</fullName>
    </submittedName>
</protein>
<dbReference type="Proteomes" id="UP000183920">
    <property type="component" value="Unassembled WGS sequence"/>
</dbReference>
<dbReference type="AlphaFoldDB" id="A0A0G4QHF4"/>
<dbReference type="InterPro" id="IPR036866">
    <property type="entry name" value="RibonucZ/Hydroxyglut_hydro"/>
</dbReference>
<dbReference type="EMBL" id="CVRY01000007">
    <property type="protein sequence ID" value="CRL65039.1"/>
    <property type="molecule type" value="Genomic_DNA"/>
</dbReference>
<gene>
    <name evidence="2" type="primary">phnP</name>
    <name evidence="2" type="ORF">BN1804_03303</name>
</gene>
<proteinExistence type="predicted"/>
<dbReference type="PANTHER" id="PTHR42663:SF6">
    <property type="entry name" value="HYDROLASE C777.06C-RELATED"/>
    <property type="match status" value="1"/>
</dbReference>
<feature type="domain" description="Metallo-beta-lactamase" evidence="1">
    <location>
        <begin position="48"/>
        <end position="225"/>
    </location>
</feature>
<reference evidence="3" key="1">
    <citation type="submission" date="2015-06" db="EMBL/GenBank/DDBJ databases">
        <authorList>
            <person name="Urmite Genomes"/>
        </authorList>
    </citation>
    <scope>NUCLEOTIDE SEQUENCE [LARGE SCALE GENOMIC DNA]</scope>
    <source>
        <strain evidence="3">CSUR P1867</strain>
    </source>
</reference>
<sequence length="273" mass="31147">MKLHFLGTAASEGIPNPFCRCEHCLKAREMGGKDIRTHSSAIVDDIMLIDISPTFSYQLMRDGMDATNFESLLFTHTHPDHFNVGDLFSRMEGYGFEINHPLHIFGNDRAINGCIEVLPGYSKERFAFHCLIPFVTVERNGYKITPLLANHAKWELCYVYHIEKDGKVIFYGHDSGWFPELTWKWLENKPLDIVIFECTYGLNGKDRTDNHMSLETVFAAKEKLQQQGCLHQDTQIAVSHISHSGKLLHHELEAVCAPHNIRVAYDGLTLETN</sequence>
<dbReference type="InterPro" id="IPR001279">
    <property type="entry name" value="Metallo-B-lactamas"/>
</dbReference>
<dbReference type="SUPFAM" id="SSF56281">
    <property type="entry name" value="Metallo-hydrolase/oxidoreductase"/>
    <property type="match status" value="1"/>
</dbReference>
<organism evidence="2 3">
    <name type="scientific">Proteus penneri</name>
    <dbReference type="NCBI Taxonomy" id="102862"/>
    <lineage>
        <taxon>Bacteria</taxon>
        <taxon>Pseudomonadati</taxon>
        <taxon>Pseudomonadota</taxon>
        <taxon>Gammaproteobacteria</taxon>
        <taxon>Enterobacterales</taxon>
        <taxon>Morganellaceae</taxon>
        <taxon>Proteus</taxon>
    </lineage>
</organism>
<evidence type="ECO:0000259" key="1">
    <source>
        <dbReference type="Pfam" id="PF12706"/>
    </source>
</evidence>